<dbReference type="GeneID" id="83207037"/>
<dbReference type="RefSeq" id="XP_058326301.1">
    <property type="nucleotide sequence ID" value="XM_058479733.1"/>
</dbReference>
<proteinExistence type="predicted"/>
<dbReference type="InterPro" id="IPR036389">
    <property type="entry name" value="RNase_III_sf"/>
</dbReference>
<gene>
    <name evidence="3" type="ORF">N7468_010438</name>
</gene>
<dbReference type="GO" id="GO:0006396">
    <property type="term" value="P:RNA processing"/>
    <property type="evidence" value="ECO:0007669"/>
    <property type="project" value="InterPro"/>
</dbReference>
<evidence type="ECO:0000313" key="4">
    <source>
        <dbReference type="Proteomes" id="UP001150941"/>
    </source>
</evidence>
<reference evidence="3" key="2">
    <citation type="journal article" date="2023" name="IMA Fungus">
        <title>Comparative genomic study of the Penicillium genus elucidates a diverse pangenome and 15 lateral gene transfer events.</title>
        <authorList>
            <person name="Petersen C."/>
            <person name="Sorensen T."/>
            <person name="Nielsen M.R."/>
            <person name="Sondergaard T.E."/>
            <person name="Sorensen J.L."/>
            <person name="Fitzpatrick D.A."/>
            <person name="Frisvad J.C."/>
            <person name="Nielsen K.L."/>
        </authorList>
    </citation>
    <scope>NUCLEOTIDE SEQUENCE</scope>
    <source>
        <strain evidence="3">IBT 19713</strain>
    </source>
</reference>
<feature type="region of interest" description="Disordered" evidence="1">
    <location>
        <begin position="319"/>
        <end position="342"/>
    </location>
</feature>
<feature type="compositionally biased region" description="Basic and acidic residues" evidence="1">
    <location>
        <begin position="163"/>
        <end position="181"/>
    </location>
</feature>
<dbReference type="OrthoDB" id="67027at2759"/>
<dbReference type="Proteomes" id="UP001150941">
    <property type="component" value="Unassembled WGS sequence"/>
</dbReference>
<evidence type="ECO:0000313" key="3">
    <source>
        <dbReference type="EMBL" id="KAJ5217430.1"/>
    </source>
</evidence>
<feature type="region of interest" description="Disordered" evidence="1">
    <location>
        <begin position="230"/>
        <end position="249"/>
    </location>
</feature>
<dbReference type="CDD" id="cd00593">
    <property type="entry name" value="RIBOc"/>
    <property type="match status" value="1"/>
</dbReference>
<protein>
    <recommendedName>
        <fullName evidence="2">RNase III domain-containing protein</fullName>
    </recommendedName>
</protein>
<dbReference type="PROSITE" id="PS50142">
    <property type="entry name" value="RNASE_3_2"/>
    <property type="match status" value="1"/>
</dbReference>
<feature type="domain" description="RNase III" evidence="2">
    <location>
        <begin position="7"/>
        <end position="126"/>
    </location>
</feature>
<name>A0A9W9TDC5_9EURO</name>
<feature type="compositionally biased region" description="Polar residues" evidence="1">
    <location>
        <begin position="319"/>
        <end position="332"/>
    </location>
</feature>
<comment type="caution">
    <text evidence="3">The sequence shown here is derived from an EMBL/GenBank/DDBJ whole genome shotgun (WGS) entry which is preliminary data.</text>
</comment>
<accession>A0A9W9TDC5</accession>
<dbReference type="InterPro" id="IPR000999">
    <property type="entry name" value="RNase_III_dom"/>
</dbReference>
<dbReference type="SUPFAM" id="SSF69065">
    <property type="entry name" value="RNase III domain-like"/>
    <property type="match status" value="1"/>
</dbReference>
<evidence type="ECO:0000259" key="2">
    <source>
        <dbReference type="PROSITE" id="PS50142"/>
    </source>
</evidence>
<dbReference type="Gene3D" id="1.10.1520.10">
    <property type="entry name" value="Ribonuclease III domain"/>
    <property type="match status" value="1"/>
</dbReference>
<dbReference type="SMART" id="SM00535">
    <property type="entry name" value="RIBOc"/>
    <property type="match status" value="1"/>
</dbReference>
<organism evidence="3 4">
    <name type="scientific">Penicillium chermesinum</name>
    <dbReference type="NCBI Taxonomy" id="63820"/>
    <lineage>
        <taxon>Eukaryota</taxon>
        <taxon>Fungi</taxon>
        <taxon>Dikarya</taxon>
        <taxon>Ascomycota</taxon>
        <taxon>Pezizomycotina</taxon>
        <taxon>Eurotiomycetes</taxon>
        <taxon>Eurotiomycetidae</taxon>
        <taxon>Eurotiales</taxon>
        <taxon>Aspergillaceae</taxon>
        <taxon>Penicillium</taxon>
    </lineage>
</organism>
<dbReference type="AlphaFoldDB" id="A0A9W9TDC5"/>
<keyword evidence="4" id="KW-1185">Reference proteome</keyword>
<dbReference type="GO" id="GO:0004525">
    <property type="term" value="F:ribonuclease III activity"/>
    <property type="evidence" value="ECO:0007669"/>
    <property type="project" value="InterPro"/>
</dbReference>
<feature type="compositionally biased region" description="Acidic residues" evidence="1">
    <location>
        <begin position="214"/>
        <end position="223"/>
    </location>
</feature>
<dbReference type="EMBL" id="JAPQKS010000008">
    <property type="protein sequence ID" value="KAJ5217430.1"/>
    <property type="molecule type" value="Genomic_DNA"/>
</dbReference>
<feature type="region of interest" description="Disordered" evidence="1">
    <location>
        <begin position="151"/>
        <end position="223"/>
    </location>
</feature>
<evidence type="ECO:0000256" key="1">
    <source>
        <dbReference type="SAM" id="MobiDB-lite"/>
    </source>
</evidence>
<sequence length="488" mass="53032">MAVEERIAHVERVISYSFKSKDLLRQALTAAGSEPENHDGNRKFAIIGDNLIRYITSCVAYKVLPSRSQIAALETTIVSVDKRASVAQQTGIKFCIKYSHRPGAHSRKVLALAISAILGAVHIDSGDHATPWRVALHLGLVSVAWARKPVDGELTGPSSSTKRGREDGSLADENGVRDRPPTGKAAPVGSDMGFPDRLQATIPPQTRGDHCEITGDDDGDRLEDDTDLAMAKKRKPSSPGDPRKGPGPESVVVLKSIVETARAKQSVPGPLTPAVVETNKSRFHLIELLGDELVWCRLLRFVHILELYKACGGAETGTSSGFVNSTVSSMRSQPGRRGNPLHAAESQILPRMMAEILPELMPGTEVYDRKQSELKKLRLLGRRLSAMASTFGPGVLGLMMSEDSSELAISEATFQRIPENKFKEFIRILDRSQGALLRTFAAAAQSILDVLIGSTFPAHESVLERAEPESILQYPKGSDELLTHLSML</sequence>
<reference evidence="3" key="1">
    <citation type="submission" date="2022-11" db="EMBL/GenBank/DDBJ databases">
        <authorList>
            <person name="Petersen C."/>
        </authorList>
    </citation>
    <scope>NUCLEOTIDE SEQUENCE</scope>
    <source>
        <strain evidence="3">IBT 19713</strain>
    </source>
</reference>